<proteinExistence type="predicted"/>
<keyword evidence="1" id="KW-0472">Membrane</keyword>
<evidence type="ECO:0000256" key="1">
    <source>
        <dbReference type="SAM" id="Phobius"/>
    </source>
</evidence>
<evidence type="ECO:0000313" key="3">
    <source>
        <dbReference type="Proteomes" id="UP000580839"/>
    </source>
</evidence>
<feature type="transmembrane region" description="Helical" evidence="1">
    <location>
        <begin position="26"/>
        <end position="43"/>
    </location>
</feature>
<accession>A0A849ST41</accession>
<evidence type="ECO:0000313" key="2">
    <source>
        <dbReference type="EMBL" id="NOT34550.1"/>
    </source>
</evidence>
<evidence type="ECO:0008006" key="4">
    <source>
        <dbReference type="Google" id="ProtNLM"/>
    </source>
</evidence>
<feature type="transmembrane region" description="Helical" evidence="1">
    <location>
        <begin position="55"/>
        <end position="75"/>
    </location>
</feature>
<keyword evidence="1" id="KW-1133">Transmembrane helix</keyword>
<dbReference type="Proteomes" id="UP000580839">
    <property type="component" value="Unassembled WGS sequence"/>
</dbReference>
<name>A0A849ST41_UNCEI</name>
<reference evidence="2 3" key="1">
    <citation type="submission" date="2020-04" db="EMBL/GenBank/DDBJ databases">
        <title>Metagenomic profiling of ammonia- and methane-oxidizing microorganisms in a Dutch drinking water treatment plant.</title>
        <authorList>
            <person name="Poghosyan L."/>
            <person name="Leucker S."/>
        </authorList>
    </citation>
    <scope>NUCLEOTIDE SEQUENCE [LARGE SCALE GENOMIC DNA]</scope>
    <source>
        <strain evidence="2">S-RSF-IL-03</strain>
    </source>
</reference>
<organism evidence="2 3">
    <name type="scientific">Eiseniibacteriota bacterium</name>
    <dbReference type="NCBI Taxonomy" id="2212470"/>
    <lineage>
        <taxon>Bacteria</taxon>
        <taxon>Candidatus Eiseniibacteriota</taxon>
    </lineage>
</organism>
<dbReference type="EMBL" id="JABFRW010000131">
    <property type="protein sequence ID" value="NOT34550.1"/>
    <property type="molecule type" value="Genomic_DNA"/>
</dbReference>
<gene>
    <name evidence="2" type="ORF">HOP12_10310</name>
</gene>
<sequence length="82" mass="7928">MGAALLYLVAGGLVSGFTRDGTDNVAHAAGLGAGVIAGLLLGITPRLGGRGSDFVTRALAIVAVLALLASLGLAVRSGLSRG</sequence>
<comment type="caution">
    <text evidence="2">The sequence shown here is derived from an EMBL/GenBank/DDBJ whole genome shotgun (WGS) entry which is preliminary data.</text>
</comment>
<keyword evidence="1" id="KW-0812">Transmembrane</keyword>
<dbReference type="AlphaFoldDB" id="A0A849ST41"/>
<protein>
    <recommendedName>
        <fullName evidence="4">Rhomboid family intramembrane serine protease</fullName>
    </recommendedName>
</protein>